<reference evidence="2" key="1">
    <citation type="submission" date="2023-10" db="EMBL/GenBank/DDBJ databases">
        <authorList>
            <person name="Hackl T."/>
        </authorList>
    </citation>
    <scope>NUCLEOTIDE SEQUENCE</scope>
</reference>
<evidence type="ECO:0000313" key="2">
    <source>
        <dbReference type="EMBL" id="CAJ2500601.1"/>
    </source>
</evidence>
<comment type="caution">
    <text evidence="2">The sequence shown here is derived from an EMBL/GenBank/DDBJ whole genome shotgun (WGS) entry which is preliminary data.</text>
</comment>
<dbReference type="AlphaFoldDB" id="A0AAI8V927"/>
<sequence length="125" mass="14458">MATISSSQSHPSQSFPPQPHPPQFHPPQFHPPQYYLPQYYLPQYYLPQYYLPQNNPPQPQFIDHQSVGTRSQITHGEPMDNLGERGRRDNRTSSADTPPLIDENPLSTSDDEDGRVFRYDMDANF</sequence>
<feature type="region of interest" description="Disordered" evidence="1">
    <location>
        <begin position="51"/>
        <end position="115"/>
    </location>
</feature>
<dbReference type="EMBL" id="CAUWAG010000003">
    <property type="protein sequence ID" value="CAJ2500601.1"/>
    <property type="molecule type" value="Genomic_DNA"/>
</dbReference>
<gene>
    <name evidence="2" type="ORF">KHLLAP_LOCUS1069</name>
</gene>
<feature type="compositionally biased region" description="Basic and acidic residues" evidence="1">
    <location>
        <begin position="82"/>
        <end position="91"/>
    </location>
</feature>
<keyword evidence="3" id="KW-1185">Reference proteome</keyword>
<protein>
    <submittedName>
        <fullName evidence="2">Uu.00g034540.m01.CDS01</fullName>
    </submittedName>
</protein>
<feature type="region of interest" description="Disordered" evidence="1">
    <location>
        <begin position="1"/>
        <end position="32"/>
    </location>
</feature>
<organism evidence="2 3">
    <name type="scientific">Anthostomella pinea</name>
    <dbReference type="NCBI Taxonomy" id="933095"/>
    <lineage>
        <taxon>Eukaryota</taxon>
        <taxon>Fungi</taxon>
        <taxon>Dikarya</taxon>
        <taxon>Ascomycota</taxon>
        <taxon>Pezizomycotina</taxon>
        <taxon>Sordariomycetes</taxon>
        <taxon>Xylariomycetidae</taxon>
        <taxon>Xylariales</taxon>
        <taxon>Xylariaceae</taxon>
        <taxon>Anthostomella</taxon>
    </lineage>
</organism>
<accession>A0AAI8V927</accession>
<proteinExistence type="predicted"/>
<dbReference type="Proteomes" id="UP001295740">
    <property type="component" value="Unassembled WGS sequence"/>
</dbReference>
<feature type="compositionally biased region" description="Pro residues" evidence="1">
    <location>
        <begin position="14"/>
        <end position="30"/>
    </location>
</feature>
<evidence type="ECO:0000313" key="3">
    <source>
        <dbReference type="Proteomes" id="UP001295740"/>
    </source>
</evidence>
<name>A0AAI8V927_9PEZI</name>
<evidence type="ECO:0000256" key="1">
    <source>
        <dbReference type="SAM" id="MobiDB-lite"/>
    </source>
</evidence>